<feature type="compositionally biased region" description="Low complexity" evidence="1">
    <location>
        <begin position="95"/>
        <end position="127"/>
    </location>
</feature>
<evidence type="ECO:0000313" key="3">
    <source>
        <dbReference type="Proteomes" id="UP000054549"/>
    </source>
</evidence>
<evidence type="ECO:0000256" key="1">
    <source>
        <dbReference type="SAM" id="MobiDB-lite"/>
    </source>
</evidence>
<proteinExistence type="predicted"/>
<dbReference type="Proteomes" id="UP000054549">
    <property type="component" value="Unassembled WGS sequence"/>
</dbReference>
<accession>A0A0C2WFJ7</accession>
<dbReference type="STRING" id="946122.A0A0C2WFJ7"/>
<reference evidence="2 3" key="1">
    <citation type="submission" date="2014-04" db="EMBL/GenBank/DDBJ databases">
        <title>Evolutionary Origins and Diversification of the Mycorrhizal Mutualists.</title>
        <authorList>
            <consortium name="DOE Joint Genome Institute"/>
            <consortium name="Mycorrhizal Genomics Consortium"/>
            <person name="Kohler A."/>
            <person name="Kuo A."/>
            <person name="Nagy L.G."/>
            <person name="Floudas D."/>
            <person name="Copeland A."/>
            <person name="Barry K.W."/>
            <person name="Cichocki N."/>
            <person name="Veneault-Fourrey C."/>
            <person name="LaButti K."/>
            <person name="Lindquist E.A."/>
            <person name="Lipzen A."/>
            <person name="Lundell T."/>
            <person name="Morin E."/>
            <person name="Murat C."/>
            <person name="Riley R."/>
            <person name="Ohm R."/>
            <person name="Sun H."/>
            <person name="Tunlid A."/>
            <person name="Henrissat B."/>
            <person name="Grigoriev I.V."/>
            <person name="Hibbett D.S."/>
            <person name="Martin F."/>
        </authorList>
    </citation>
    <scope>NUCLEOTIDE SEQUENCE [LARGE SCALE GENOMIC DNA]</scope>
    <source>
        <strain evidence="2 3">Koide BX008</strain>
    </source>
</reference>
<gene>
    <name evidence="2" type="ORF">M378DRAFT_673368</name>
</gene>
<feature type="region of interest" description="Disordered" evidence="1">
    <location>
        <begin position="31"/>
        <end position="50"/>
    </location>
</feature>
<name>A0A0C2WFJ7_AMAMK</name>
<keyword evidence="3" id="KW-1185">Reference proteome</keyword>
<dbReference type="AlphaFoldDB" id="A0A0C2WFJ7"/>
<dbReference type="HOGENOM" id="CLU_1348626_0_0_1"/>
<organism evidence="2 3">
    <name type="scientific">Amanita muscaria (strain Koide BX008)</name>
    <dbReference type="NCBI Taxonomy" id="946122"/>
    <lineage>
        <taxon>Eukaryota</taxon>
        <taxon>Fungi</taxon>
        <taxon>Dikarya</taxon>
        <taxon>Basidiomycota</taxon>
        <taxon>Agaricomycotina</taxon>
        <taxon>Agaricomycetes</taxon>
        <taxon>Agaricomycetidae</taxon>
        <taxon>Agaricales</taxon>
        <taxon>Pluteineae</taxon>
        <taxon>Amanitaceae</taxon>
        <taxon>Amanita</taxon>
    </lineage>
</organism>
<protein>
    <submittedName>
        <fullName evidence="2">Uncharacterized protein</fullName>
    </submittedName>
</protein>
<dbReference type="EMBL" id="KN818607">
    <property type="protein sequence ID" value="KIL54888.1"/>
    <property type="molecule type" value="Genomic_DNA"/>
</dbReference>
<feature type="region of interest" description="Disordered" evidence="1">
    <location>
        <begin position="86"/>
        <end position="141"/>
    </location>
</feature>
<evidence type="ECO:0000313" key="2">
    <source>
        <dbReference type="EMBL" id="KIL54888.1"/>
    </source>
</evidence>
<dbReference type="InParanoid" id="A0A0C2WFJ7"/>
<sequence>METQLLYLPSKARFKGIKALAVDKVTKAGRARDQAQRAQNRSALQSHPPPALSAQLSAIYRASGRVSLAVRGIVKRLSATHLASNRAPAVHATLSHDSTSSLSSSDMASLLDDAGSSSSSGWTSNDSCSEDENGNDGILHANPAEEDAADTTIIMANPRYCLCRKQLSVPSTRSSFAPFPQQAHIRTFIAEDGKLLIHLRSAQ</sequence>